<sequence length="121" mass="12698">MIIAWRATYAGLGPTSPVHDMPNTVEAMIALAIYTNGCLSAAIIVNETKQNKSPKILIPKAAFFTMFSLLDLLNTESVGLGLRRPLPPPPPVSPLVSGPPRSVLATIAIGSATTDQFTIAG</sequence>
<accession>A0AAD2DG61</accession>
<organism evidence="1 2">
    <name type="scientific">Fraxinus pennsylvanica</name>
    <dbReference type="NCBI Taxonomy" id="56036"/>
    <lineage>
        <taxon>Eukaryota</taxon>
        <taxon>Viridiplantae</taxon>
        <taxon>Streptophyta</taxon>
        <taxon>Embryophyta</taxon>
        <taxon>Tracheophyta</taxon>
        <taxon>Spermatophyta</taxon>
        <taxon>Magnoliopsida</taxon>
        <taxon>eudicotyledons</taxon>
        <taxon>Gunneridae</taxon>
        <taxon>Pentapetalae</taxon>
        <taxon>asterids</taxon>
        <taxon>lamiids</taxon>
        <taxon>Lamiales</taxon>
        <taxon>Oleaceae</taxon>
        <taxon>Oleeae</taxon>
        <taxon>Fraxinus</taxon>
    </lineage>
</organism>
<dbReference type="AlphaFoldDB" id="A0AAD2DG61"/>
<protein>
    <submittedName>
        <fullName evidence="1">Uncharacterized protein</fullName>
    </submittedName>
</protein>
<dbReference type="EMBL" id="OU503036">
    <property type="protein sequence ID" value="CAI9752649.1"/>
    <property type="molecule type" value="Genomic_DNA"/>
</dbReference>
<gene>
    <name evidence="1" type="ORF">FPE_LOCUS80</name>
</gene>
<evidence type="ECO:0000313" key="2">
    <source>
        <dbReference type="Proteomes" id="UP000834106"/>
    </source>
</evidence>
<keyword evidence="2" id="KW-1185">Reference proteome</keyword>
<name>A0AAD2DG61_9LAMI</name>
<reference evidence="1" key="1">
    <citation type="submission" date="2023-05" db="EMBL/GenBank/DDBJ databases">
        <authorList>
            <person name="Huff M."/>
        </authorList>
    </citation>
    <scope>NUCLEOTIDE SEQUENCE</scope>
</reference>
<proteinExistence type="predicted"/>
<dbReference type="Proteomes" id="UP000834106">
    <property type="component" value="Chromosome 1"/>
</dbReference>
<evidence type="ECO:0000313" key="1">
    <source>
        <dbReference type="EMBL" id="CAI9752649.1"/>
    </source>
</evidence>